<protein>
    <submittedName>
        <fullName evidence="1">Uncharacterized protein</fullName>
    </submittedName>
</protein>
<name>B2FKR9_STRMK</name>
<dbReference type="EnsemblBacteria" id="CAQ47752">
    <property type="protein sequence ID" value="CAQ47752"/>
    <property type="gene ID" value="Smlt4374"/>
</dbReference>
<dbReference type="eggNOG" id="ENOG503367Y">
    <property type="taxonomic scope" value="Bacteria"/>
</dbReference>
<accession>B2FKR9</accession>
<keyword evidence="2" id="KW-1185">Reference proteome</keyword>
<dbReference type="HOGENOM" id="CLU_1146682_0_0_6"/>
<reference evidence="1 2" key="1">
    <citation type="journal article" date="2008" name="Genome Biol.">
        <title>The complete genome, comparative and functional analysis of Stenotrophomonas maltophilia reveals an organism heavily shielded by drug resistance determinants.</title>
        <authorList>
            <person name="Crossman L.C."/>
            <person name="Gould V.C."/>
            <person name="Dow J.M."/>
            <person name="Vernikos G.S."/>
            <person name="Okazaki A."/>
            <person name="Sebaihia M."/>
            <person name="Saunders D."/>
            <person name="Arrowsmith C."/>
            <person name="Carver T."/>
            <person name="Peters N."/>
            <person name="Adlem E."/>
            <person name="Kerhornou A."/>
            <person name="Lord A."/>
            <person name="Murphy L."/>
            <person name="Seeger K."/>
            <person name="Squares R."/>
            <person name="Rutter S."/>
            <person name="Quail M.A."/>
            <person name="Rajandream M.A."/>
            <person name="Harris D."/>
            <person name="Churcher C."/>
            <person name="Bentley S.D."/>
            <person name="Parkhill J."/>
            <person name="Thomson N.R."/>
            <person name="Avison M.B."/>
        </authorList>
    </citation>
    <scope>NUCLEOTIDE SEQUENCE [LARGE SCALE GENOMIC DNA]</scope>
    <source>
        <strain evidence="1 2">K279a</strain>
    </source>
</reference>
<gene>
    <name evidence="1" type="ordered locus">Smlt4374</name>
</gene>
<proteinExistence type="predicted"/>
<dbReference type="EMBL" id="AM743169">
    <property type="protein sequence ID" value="CAQ47752.1"/>
    <property type="molecule type" value="Genomic_DNA"/>
</dbReference>
<dbReference type="KEGG" id="sml:Smlt4374"/>
<evidence type="ECO:0000313" key="1">
    <source>
        <dbReference type="EMBL" id="CAQ47752.1"/>
    </source>
</evidence>
<dbReference type="AlphaFoldDB" id="B2FKR9"/>
<dbReference type="RefSeq" id="WP_012481477.1">
    <property type="nucleotide sequence ID" value="NC_010943.1"/>
</dbReference>
<organism evidence="1 2">
    <name type="scientific">Stenotrophomonas maltophilia (strain K279a)</name>
    <dbReference type="NCBI Taxonomy" id="522373"/>
    <lineage>
        <taxon>Bacteria</taxon>
        <taxon>Pseudomonadati</taxon>
        <taxon>Pseudomonadota</taxon>
        <taxon>Gammaproteobacteria</taxon>
        <taxon>Lysobacterales</taxon>
        <taxon>Lysobacteraceae</taxon>
        <taxon>Stenotrophomonas</taxon>
        <taxon>Stenotrophomonas maltophilia group</taxon>
    </lineage>
</organism>
<sequence>MANLSATIETSVVESMKSPSLIDLTLEVGEVAIDSLLDDGLAKDIPFFGLIMKANDAVTSISARIFAAKIYKFLKVIGQTSKEERDRVIDDISRKKGGTEAAGTAILDLIDRLDSEKKPEFVGKLFNACARRDIAVDEYLRLADIISKVYLKDIELLSDPHPGGLATSQQKNIFMANGLMIMGIKNPSRGSESGANMLKIASDIYEKPFDLTYKLTRSAAQISLHCFGLDRFSDRGIEGFVS</sequence>
<evidence type="ECO:0000313" key="2">
    <source>
        <dbReference type="Proteomes" id="UP000008840"/>
    </source>
</evidence>
<dbReference type="Proteomes" id="UP000008840">
    <property type="component" value="Chromosome"/>
</dbReference>